<keyword evidence="2" id="KW-1185">Reference proteome</keyword>
<reference evidence="1 2" key="1">
    <citation type="submission" date="2016-04" db="EMBL/GenBank/DDBJ databases">
        <title>New species of Pectobacterium.</title>
        <authorList>
            <person name="Waleron M."/>
            <person name="Misztak A.E."/>
            <person name="Waleron K."/>
        </authorList>
    </citation>
    <scope>NUCLEOTIDE SEQUENCE [LARGE SCALE GENOMIC DNA]</scope>
    <source>
        <strain evidence="1 2">IFB5232</strain>
    </source>
</reference>
<protein>
    <recommendedName>
        <fullName evidence="3">DUF4303 domain-containing protein</fullName>
    </recommendedName>
</protein>
<dbReference type="Proteomes" id="UP000234468">
    <property type="component" value="Unassembled WGS sequence"/>
</dbReference>
<evidence type="ECO:0000313" key="1">
    <source>
        <dbReference type="EMBL" id="PKX87963.1"/>
    </source>
</evidence>
<gene>
    <name evidence="1" type="ORF">A0G03_01765</name>
</gene>
<sequence>MINLNIDQMESYFFRQIERAASVFSSREENSEVYAFCLDLDIENGGFRVSWNTLGAFDTTLAGYLQRKNQRHSALDIDGVSGIKYNPGDFSYHLDELDLEDDGASQVLSEIMDQLGALYDEKGAEFYQQYYQSVVEKEIVSCAAGVIMRAQTTLEQFVQHADFIAFVTLHDADDEHLLGIMRQTVDDVLLTKIFG</sequence>
<comment type="caution">
    <text evidence="1">The sequence shown here is derived from an EMBL/GenBank/DDBJ whole genome shotgun (WGS) entry which is preliminary data.</text>
</comment>
<evidence type="ECO:0008006" key="3">
    <source>
        <dbReference type="Google" id="ProtNLM"/>
    </source>
</evidence>
<name>A0ABX4SDT0_9GAMM</name>
<evidence type="ECO:0000313" key="2">
    <source>
        <dbReference type="Proteomes" id="UP000234468"/>
    </source>
</evidence>
<dbReference type="RefSeq" id="WP_048260040.1">
    <property type="nucleotide sequence ID" value="NZ_AODU01000011.1"/>
</dbReference>
<organism evidence="1 2">
    <name type="scientific">Pectobacterium peruviense</name>
    <dbReference type="NCBI Taxonomy" id="2066479"/>
    <lineage>
        <taxon>Bacteria</taxon>
        <taxon>Pseudomonadati</taxon>
        <taxon>Pseudomonadota</taxon>
        <taxon>Gammaproteobacteria</taxon>
        <taxon>Enterobacterales</taxon>
        <taxon>Pectobacteriaceae</taxon>
        <taxon>Pectobacterium</taxon>
    </lineage>
</organism>
<proteinExistence type="predicted"/>
<accession>A0ABX4SDT0</accession>
<dbReference type="EMBL" id="LXFV01000001">
    <property type="protein sequence ID" value="PKX87963.1"/>
    <property type="molecule type" value="Genomic_DNA"/>
</dbReference>